<keyword evidence="7 12" id="KW-0418">Kinase</keyword>
<keyword evidence="10" id="KW-1133">Transmembrane helix</keyword>
<dbReference type="Gene3D" id="1.20.5.1930">
    <property type="match status" value="1"/>
</dbReference>
<dbReference type="GO" id="GO:0005524">
    <property type="term" value="F:ATP binding"/>
    <property type="evidence" value="ECO:0007669"/>
    <property type="project" value="UniProtKB-KW"/>
</dbReference>
<keyword evidence="9" id="KW-0902">Two-component regulatory system</keyword>
<dbReference type="GO" id="GO:0000155">
    <property type="term" value="F:phosphorelay sensor kinase activity"/>
    <property type="evidence" value="ECO:0007669"/>
    <property type="project" value="InterPro"/>
</dbReference>
<evidence type="ECO:0000313" key="12">
    <source>
        <dbReference type="EMBL" id="MBB3973955.1"/>
    </source>
</evidence>
<dbReference type="SUPFAM" id="SSF55874">
    <property type="entry name" value="ATPase domain of HSP90 chaperone/DNA topoisomerase II/histidine kinase"/>
    <property type="match status" value="1"/>
</dbReference>
<dbReference type="Pfam" id="PF16448">
    <property type="entry name" value="LapD_MoxY_N"/>
    <property type="match status" value="1"/>
</dbReference>
<dbReference type="Pfam" id="PF00672">
    <property type="entry name" value="HAMP"/>
    <property type="match status" value="1"/>
</dbReference>
<evidence type="ECO:0000256" key="2">
    <source>
        <dbReference type="ARBA" id="ARBA00004370"/>
    </source>
</evidence>
<dbReference type="GO" id="GO:0016020">
    <property type="term" value="C:membrane"/>
    <property type="evidence" value="ECO:0007669"/>
    <property type="project" value="UniProtKB-SubCell"/>
</dbReference>
<keyword evidence="5 12" id="KW-0808">Transferase</keyword>
<protein>
    <recommendedName>
        <fullName evidence="3">histidine kinase</fullName>
        <ecNumber evidence="3">2.7.13.3</ecNumber>
    </recommendedName>
</protein>
<dbReference type="Proteomes" id="UP000528964">
    <property type="component" value="Unassembled WGS sequence"/>
</dbReference>
<keyword evidence="10" id="KW-0812">Transmembrane</keyword>
<comment type="subcellular location">
    <subcellularLocation>
        <location evidence="2">Membrane</location>
    </subcellularLocation>
</comment>
<keyword evidence="6" id="KW-0547">Nucleotide-binding</keyword>
<evidence type="ECO:0000256" key="9">
    <source>
        <dbReference type="ARBA" id="ARBA00023012"/>
    </source>
</evidence>
<feature type="transmembrane region" description="Helical" evidence="10">
    <location>
        <begin position="176"/>
        <end position="195"/>
    </location>
</feature>
<keyword evidence="8" id="KW-0067">ATP-binding</keyword>
<dbReference type="InterPro" id="IPR032244">
    <property type="entry name" value="LapD_MoxY_N"/>
</dbReference>
<dbReference type="EC" id="2.7.13.3" evidence="3"/>
<dbReference type="SMART" id="SM00304">
    <property type="entry name" value="HAMP"/>
    <property type="match status" value="1"/>
</dbReference>
<dbReference type="SMART" id="SM00387">
    <property type="entry name" value="HATPase_c"/>
    <property type="match status" value="1"/>
</dbReference>
<sequence length="473" mass="51044">MSLAEAVPAAAGGRQEAAATPRFRQTLRRQILLAVMAIDACCCLASAVVVIFNAREATRVEVGASLEMAEPLVRETIASFQRSAPEDISGLQFDLPGVRHVRISVHRPDGSLVSSREPMRPSAFSPAPAWFARLIESPLERQEIPVVADGELRGMVAIQGEPADEIAEVWEDMTSLAALLAAFNVLGLAAFALLLRRILSPLGALGRGLAALERGGSDQPLPVPHVQELAVLAERFNALAVALGEERDRNARLSHRMVFLQDDERRQIAAELHDELGPCLFGLQANLGLLKSGLSESGGLAAPAQERLATAIDISNRLQTLNRHLLRRLKPIALGEAPLGEVLSGLVAEFERRHPDHQFALLTAELRTGYGPVMDLTVYRAVQEGITNALKHAVCTTIEVRVEEQVVNGRAELAIQVIDDGVGVPAETTSGFGLLGLAERIQALRGRFRLRSVPAGAALEIFIPLSDAEEKRR</sequence>
<dbReference type="Pfam" id="PF02518">
    <property type="entry name" value="HATPase_c"/>
    <property type="match status" value="1"/>
</dbReference>
<dbReference type="InterPro" id="IPR003660">
    <property type="entry name" value="HAMP_dom"/>
</dbReference>
<feature type="domain" description="HAMP" evidence="11">
    <location>
        <begin position="196"/>
        <end position="248"/>
    </location>
</feature>
<evidence type="ECO:0000256" key="1">
    <source>
        <dbReference type="ARBA" id="ARBA00000085"/>
    </source>
</evidence>
<comment type="catalytic activity">
    <reaction evidence="1">
        <text>ATP + protein L-histidine = ADP + protein N-phospho-L-histidine.</text>
        <dbReference type="EC" id="2.7.13.3"/>
    </reaction>
</comment>
<evidence type="ECO:0000256" key="10">
    <source>
        <dbReference type="SAM" id="Phobius"/>
    </source>
</evidence>
<evidence type="ECO:0000256" key="3">
    <source>
        <dbReference type="ARBA" id="ARBA00012438"/>
    </source>
</evidence>
<dbReference type="PANTHER" id="PTHR24421">
    <property type="entry name" value="NITRATE/NITRITE SENSOR PROTEIN NARX-RELATED"/>
    <property type="match status" value="1"/>
</dbReference>
<dbReference type="InterPro" id="IPR003594">
    <property type="entry name" value="HATPase_dom"/>
</dbReference>
<dbReference type="PANTHER" id="PTHR24421:SF10">
    <property type="entry name" value="NITRATE_NITRITE SENSOR PROTEIN NARQ"/>
    <property type="match status" value="1"/>
</dbReference>
<dbReference type="Gene3D" id="6.10.340.10">
    <property type="match status" value="1"/>
</dbReference>
<gene>
    <name evidence="12" type="ORF">GGR24_002632</name>
</gene>
<dbReference type="AlphaFoldDB" id="A0A7W6GG32"/>
<evidence type="ECO:0000256" key="4">
    <source>
        <dbReference type="ARBA" id="ARBA00022553"/>
    </source>
</evidence>
<evidence type="ECO:0000256" key="8">
    <source>
        <dbReference type="ARBA" id="ARBA00022840"/>
    </source>
</evidence>
<dbReference type="InterPro" id="IPR036890">
    <property type="entry name" value="HATPase_C_sf"/>
</dbReference>
<dbReference type="InterPro" id="IPR011712">
    <property type="entry name" value="Sig_transdc_His_kin_sub3_dim/P"/>
</dbReference>
<dbReference type="Pfam" id="PF07730">
    <property type="entry name" value="HisKA_3"/>
    <property type="match status" value="1"/>
</dbReference>
<reference evidence="12 13" key="1">
    <citation type="submission" date="2020-08" db="EMBL/GenBank/DDBJ databases">
        <title>Genomic Encyclopedia of Type Strains, Phase IV (KMG-IV): sequencing the most valuable type-strain genomes for metagenomic binning, comparative biology and taxonomic classification.</title>
        <authorList>
            <person name="Goeker M."/>
        </authorList>
    </citation>
    <scope>NUCLEOTIDE SEQUENCE [LARGE SCALE GENOMIC DNA]</scope>
    <source>
        <strain evidence="12 13">DSM 25481</strain>
    </source>
</reference>
<keyword evidence="10" id="KW-0472">Membrane</keyword>
<organism evidence="12 13">
    <name type="scientific">Hansschlegelia beijingensis</name>
    <dbReference type="NCBI Taxonomy" id="1133344"/>
    <lineage>
        <taxon>Bacteria</taxon>
        <taxon>Pseudomonadati</taxon>
        <taxon>Pseudomonadota</taxon>
        <taxon>Alphaproteobacteria</taxon>
        <taxon>Hyphomicrobiales</taxon>
        <taxon>Methylopilaceae</taxon>
        <taxon>Hansschlegelia</taxon>
    </lineage>
</organism>
<keyword evidence="4" id="KW-0597">Phosphoprotein</keyword>
<dbReference type="CDD" id="cd16917">
    <property type="entry name" value="HATPase_UhpB-NarQ-NarX-like"/>
    <property type="match status" value="1"/>
</dbReference>
<evidence type="ECO:0000256" key="5">
    <source>
        <dbReference type="ARBA" id="ARBA00022679"/>
    </source>
</evidence>
<feature type="transmembrane region" description="Helical" evidence="10">
    <location>
        <begin position="31"/>
        <end position="52"/>
    </location>
</feature>
<proteinExistence type="predicted"/>
<evidence type="ECO:0000256" key="7">
    <source>
        <dbReference type="ARBA" id="ARBA00022777"/>
    </source>
</evidence>
<evidence type="ECO:0000259" key="11">
    <source>
        <dbReference type="PROSITE" id="PS50885"/>
    </source>
</evidence>
<dbReference type="RefSeq" id="WP_183395820.1">
    <property type="nucleotide sequence ID" value="NZ_JACIDR010000004.1"/>
</dbReference>
<dbReference type="Gene3D" id="3.30.565.10">
    <property type="entry name" value="Histidine kinase-like ATPase, C-terminal domain"/>
    <property type="match status" value="1"/>
</dbReference>
<evidence type="ECO:0000256" key="6">
    <source>
        <dbReference type="ARBA" id="ARBA00022741"/>
    </source>
</evidence>
<accession>A0A7W6GG32</accession>
<dbReference type="GO" id="GO:0046983">
    <property type="term" value="F:protein dimerization activity"/>
    <property type="evidence" value="ECO:0007669"/>
    <property type="project" value="InterPro"/>
</dbReference>
<name>A0A7W6GG32_9HYPH</name>
<dbReference type="EMBL" id="JACIDR010000004">
    <property type="protein sequence ID" value="MBB3973955.1"/>
    <property type="molecule type" value="Genomic_DNA"/>
</dbReference>
<comment type="caution">
    <text evidence="12">The sequence shown here is derived from an EMBL/GenBank/DDBJ whole genome shotgun (WGS) entry which is preliminary data.</text>
</comment>
<dbReference type="PROSITE" id="PS50885">
    <property type="entry name" value="HAMP"/>
    <property type="match status" value="1"/>
</dbReference>
<evidence type="ECO:0000313" key="13">
    <source>
        <dbReference type="Proteomes" id="UP000528964"/>
    </source>
</evidence>
<keyword evidence="13" id="KW-1185">Reference proteome</keyword>
<dbReference type="InterPro" id="IPR050482">
    <property type="entry name" value="Sensor_HK_TwoCompSys"/>
</dbReference>